<comment type="similarity">
    <text evidence="7">Belongs to the MptA/B family.</text>
</comment>
<proteinExistence type="inferred from homology"/>
<evidence type="ECO:0000256" key="6">
    <source>
        <dbReference type="ARBA" id="ARBA00023136"/>
    </source>
</evidence>
<feature type="transmembrane region" description="Helical" evidence="8">
    <location>
        <begin position="244"/>
        <end position="272"/>
    </location>
</feature>
<dbReference type="InterPro" id="IPR049829">
    <property type="entry name" value="MptA/B-like"/>
</dbReference>
<evidence type="ECO:0000256" key="8">
    <source>
        <dbReference type="SAM" id="Phobius"/>
    </source>
</evidence>
<protein>
    <submittedName>
        <fullName evidence="9">Membrane protein</fullName>
    </submittedName>
</protein>
<evidence type="ECO:0000256" key="4">
    <source>
        <dbReference type="ARBA" id="ARBA00022692"/>
    </source>
</evidence>
<feature type="transmembrane region" description="Helical" evidence="8">
    <location>
        <begin position="348"/>
        <end position="366"/>
    </location>
</feature>
<dbReference type="PROSITE" id="PS51257">
    <property type="entry name" value="PROKAR_LIPOPROTEIN"/>
    <property type="match status" value="1"/>
</dbReference>
<keyword evidence="5 8" id="KW-1133">Transmembrane helix</keyword>
<evidence type="ECO:0000313" key="9">
    <source>
        <dbReference type="EMBL" id="GIG92651.1"/>
    </source>
</evidence>
<dbReference type="RefSeq" id="WP_203870985.1">
    <property type="nucleotide sequence ID" value="NZ_BONW01000045.1"/>
</dbReference>
<dbReference type="Proteomes" id="UP000646749">
    <property type="component" value="Unassembled WGS sequence"/>
</dbReference>
<feature type="transmembrane region" description="Helical" evidence="8">
    <location>
        <begin position="204"/>
        <end position="224"/>
    </location>
</feature>
<keyword evidence="4 8" id="KW-0812">Transmembrane</keyword>
<evidence type="ECO:0000313" key="10">
    <source>
        <dbReference type="Proteomes" id="UP000646749"/>
    </source>
</evidence>
<feature type="transmembrane region" description="Helical" evidence="8">
    <location>
        <begin position="51"/>
        <end position="70"/>
    </location>
</feature>
<keyword evidence="10" id="KW-1185">Reference proteome</keyword>
<sequence>MLRLPAVIAYRVLGTAGATILACAGLAVGALPVDQTGAALWRSDWRHHPDAALLCGYLGLTMLVAAWWWAGREIRRPGGTDVRSLVTTLALWAGPLLLGPPLFSRDVYSYLAQGAMVLGGADVYQHGVAQLGGRFAAEVPQMWQHTPAPYGPVFLGLSALVAGPAGTDAAAGVFGMRLVALVGVGLLAVFLPRLARHTGVEPGAAVWLGVLNPLVPLHLVAGAHNEAVMLGLLVAGLCLAFERHFALATVLVTLAALVKAPAAAGLLVVVALARPYRGLGSATLRTAGLAGLTAVAVTTATGLGYGWIAALRSPIHKHSWSVSSALGRASDRLGQAVGFDLGDAPMRFWLWGGVLAVLGSTAIVWWQRRRLGATYALGLVLAAVAVLGPATRPWYLLWGLVLIAAAAPDGPVRPLASVAAAGVAFLTLPSGFGPDLAQLALAATGVALGVVAVGCFWLATNALPTVLTGPAWVGRALGGTPR</sequence>
<keyword evidence="3" id="KW-0808">Transferase</keyword>
<feature type="transmembrane region" description="Helical" evidence="8">
    <location>
        <begin position="169"/>
        <end position="192"/>
    </location>
</feature>
<keyword evidence="6 8" id="KW-0472">Membrane</keyword>
<gene>
    <name evidence="9" type="ORF">Pen02_75870</name>
</gene>
<dbReference type="NCBIfam" id="NF038066">
    <property type="entry name" value="MptB"/>
    <property type="match status" value="1"/>
</dbReference>
<keyword evidence="2" id="KW-0328">Glycosyltransferase</keyword>
<reference evidence="9 10" key="1">
    <citation type="submission" date="2021-01" db="EMBL/GenBank/DDBJ databases">
        <title>Whole genome shotgun sequence of Plantactinospora endophytica NBRC 110450.</title>
        <authorList>
            <person name="Komaki H."/>
            <person name="Tamura T."/>
        </authorList>
    </citation>
    <scope>NUCLEOTIDE SEQUENCE [LARGE SCALE GENOMIC DNA]</scope>
    <source>
        <strain evidence="9 10">NBRC 110450</strain>
    </source>
</reference>
<feature type="transmembrane region" description="Helical" evidence="8">
    <location>
        <begin position="12"/>
        <end position="31"/>
    </location>
</feature>
<evidence type="ECO:0000256" key="3">
    <source>
        <dbReference type="ARBA" id="ARBA00022679"/>
    </source>
</evidence>
<feature type="transmembrane region" description="Helical" evidence="8">
    <location>
        <begin position="439"/>
        <end position="459"/>
    </location>
</feature>
<feature type="transmembrane region" description="Helical" evidence="8">
    <location>
        <begin position="415"/>
        <end position="432"/>
    </location>
</feature>
<dbReference type="Pfam" id="PF26314">
    <property type="entry name" value="MptA_B_family"/>
    <property type="match status" value="1"/>
</dbReference>
<evidence type="ECO:0000256" key="2">
    <source>
        <dbReference type="ARBA" id="ARBA00022676"/>
    </source>
</evidence>
<feature type="transmembrane region" description="Helical" evidence="8">
    <location>
        <begin position="284"/>
        <end position="308"/>
    </location>
</feature>
<feature type="transmembrane region" description="Helical" evidence="8">
    <location>
        <begin position="82"/>
        <end position="103"/>
    </location>
</feature>
<evidence type="ECO:0000256" key="5">
    <source>
        <dbReference type="ARBA" id="ARBA00022989"/>
    </source>
</evidence>
<evidence type="ECO:0000256" key="1">
    <source>
        <dbReference type="ARBA" id="ARBA00004141"/>
    </source>
</evidence>
<comment type="subcellular location">
    <subcellularLocation>
        <location evidence="1">Membrane</location>
        <topology evidence="1">Multi-pass membrane protein</topology>
    </subcellularLocation>
</comment>
<evidence type="ECO:0000256" key="7">
    <source>
        <dbReference type="ARBA" id="ARBA00043987"/>
    </source>
</evidence>
<organism evidence="9 10">
    <name type="scientific">Plantactinospora endophytica</name>
    <dbReference type="NCBI Taxonomy" id="673535"/>
    <lineage>
        <taxon>Bacteria</taxon>
        <taxon>Bacillati</taxon>
        <taxon>Actinomycetota</taxon>
        <taxon>Actinomycetes</taxon>
        <taxon>Micromonosporales</taxon>
        <taxon>Micromonosporaceae</taxon>
        <taxon>Plantactinospora</taxon>
    </lineage>
</organism>
<dbReference type="EMBL" id="BONW01000045">
    <property type="protein sequence ID" value="GIG92651.1"/>
    <property type="molecule type" value="Genomic_DNA"/>
</dbReference>
<feature type="transmembrane region" description="Helical" evidence="8">
    <location>
        <begin position="373"/>
        <end position="395"/>
    </location>
</feature>
<comment type="caution">
    <text evidence="9">The sequence shown here is derived from an EMBL/GenBank/DDBJ whole genome shotgun (WGS) entry which is preliminary data.</text>
</comment>
<accession>A0ABQ4ED55</accession>
<name>A0ABQ4ED55_9ACTN</name>